<accession>A0A9P7M9R9</accession>
<evidence type="ECO:0000256" key="3">
    <source>
        <dbReference type="ARBA" id="ARBA00022884"/>
    </source>
</evidence>
<evidence type="ECO:0008006" key="6">
    <source>
        <dbReference type="Google" id="ProtNLM"/>
    </source>
</evidence>
<keyword evidence="3" id="KW-0694">RNA-binding</keyword>
<evidence type="ECO:0000256" key="1">
    <source>
        <dbReference type="ARBA" id="ARBA00022555"/>
    </source>
</evidence>
<dbReference type="PANTHER" id="PTHR17224:SF1">
    <property type="entry name" value="PEPTIDYL-TRNA HYDROLASE"/>
    <property type="match status" value="1"/>
</dbReference>
<proteinExistence type="predicted"/>
<keyword evidence="2" id="KW-0378">Hydrolase</keyword>
<dbReference type="EMBL" id="SRPO01000285">
    <property type="protein sequence ID" value="KAG5934840.1"/>
    <property type="molecule type" value="Genomic_DNA"/>
</dbReference>
<evidence type="ECO:0000313" key="4">
    <source>
        <dbReference type="EMBL" id="KAG5934840.1"/>
    </source>
</evidence>
<keyword evidence="5" id="KW-1185">Reference proteome</keyword>
<dbReference type="InterPro" id="IPR036416">
    <property type="entry name" value="Pept_tRNA_hydro_sf"/>
</dbReference>
<dbReference type="GO" id="GO:0000049">
    <property type="term" value="F:tRNA binding"/>
    <property type="evidence" value="ECO:0007669"/>
    <property type="project" value="UniProtKB-KW"/>
</dbReference>
<dbReference type="Pfam" id="PF01195">
    <property type="entry name" value="Pept_tRNA_hydro"/>
    <property type="match status" value="1"/>
</dbReference>
<dbReference type="Proteomes" id="UP000706124">
    <property type="component" value="Unassembled WGS sequence"/>
</dbReference>
<organism evidence="4 5">
    <name type="scientific">Claviceps pazoutovae</name>
    <dbReference type="NCBI Taxonomy" id="1649127"/>
    <lineage>
        <taxon>Eukaryota</taxon>
        <taxon>Fungi</taxon>
        <taxon>Dikarya</taxon>
        <taxon>Ascomycota</taxon>
        <taxon>Pezizomycotina</taxon>
        <taxon>Sordariomycetes</taxon>
        <taxon>Hypocreomycetidae</taxon>
        <taxon>Hypocreales</taxon>
        <taxon>Clavicipitaceae</taxon>
        <taxon>Claviceps</taxon>
    </lineage>
</organism>
<reference evidence="4 5" key="1">
    <citation type="journal article" date="2020" name="bioRxiv">
        <title>Whole genome comparisons of ergot fungi reveals the divergence and evolution of species within the genus Claviceps are the result of varying mechanisms driving genome evolution and host range expansion.</title>
        <authorList>
            <person name="Wyka S.A."/>
            <person name="Mondo S.J."/>
            <person name="Liu M."/>
            <person name="Dettman J."/>
            <person name="Nalam V."/>
            <person name="Broders K.D."/>
        </authorList>
    </citation>
    <scope>NUCLEOTIDE SEQUENCE [LARGE SCALE GENOMIC DNA]</scope>
    <source>
        <strain evidence="4 5">CCC 1485</strain>
    </source>
</reference>
<dbReference type="SUPFAM" id="SSF53178">
    <property type="entry name" value="Peptidyl-tRNA hydrolase-like"/>
    <property type="match status" value="1"/>
</dbReference>
<dbReference type="PANTHER" id="PTHR17224">
    <property type="entry name" value="PEPTIDYL-TRNA HYDROLASE"/>
    <property type="match status" value="1"/>
</dbReference>
<dbReference type="OrthoDB" id="1711136at2759"/>
<comment type="caution">
    <text evidence="4">The sequence shown here is derived from an EMBL/GenBank/DDBJ whole genome shotgun (WGS) entry which is preliminary data.</text>
</comment>
<name>A0A9P7M9R9_9HYPO</name>
<dbReference type="InterPro" id="IPR001328">
    <property type="entry name" value="Pept_tRNA_hydro"/>
</dbReference>
<sequence>MATMFKPRFILVSIGNPLPEYTNTLHSAGHIGLVGLQKTLQLPPFKTMKLTKREHYVMTEGPKYTLIQSPALMNTSGHFVAGIWRHMMAIHDPSNLSLVVVHDNIDRILGDVRLTAWDLSPRGHNGVSSVKNQLSQGSFPQSPMLRMGIGVGRPPQRDSETISNYVLSKMPSEKQNVLEKEVPVSMVKKLLELEETWRKQVERAGVSETK</sequence>
<dbReference type="Gene3D" id="3.40.50.1470">
    <property type="entry name" value="Peptidyl-tRNA hydrolase"/>
    <property type="match status" value="1"/>
</dbReference>
<evidence type="ECO:0000256" key="2">
    <source>
        <dbReference type="ARBA" id="ARBA00022801"/>
    </source>
</evidence>
<protein>
    <recommendedName>
        <fullName evidence="6">Peptidyl-tRNA hydrolase</fullName>
    </recommendedName>
</protein>
<evidence type="ECO:0000313" key="5">
    <source>
        <dbReference type="Proteomes" id="UP000706124"/>
    </source>
</evidence>
<keyword evidence="1" id="KW-0820">tRNA-binding</keyword>
<gene>
    <name evidence="4" type="ORF">E4U60_003525</name>
</gene>
<dbReference type="AlphaFoldDB" id="A0A9P7M9R9"/>
<dbReference type="GO" id="GO:0004045">
    <property type="term" value="F:peptidyl-tRNA hydrolase activity"/>
    <property type="evidence" value="ECO:0007669"/>
    <property type="project" value="InterPro"/>
</dbReference>